<dbReference type="InterPro" id="IPR011006">
    <property type="entry name" value="CheY-like_superfamily"/>
</dbReference>
<dbReference type="Gene3D" id="1.10.287.130">
    <property type="match status" value="1"/>
</dbReference>
<feature type="modified residue" description="4-aspartylphosphate" evidence="4">
    <location>
        <position position="607"/>
    </location>
</feature>
<dbReference type="PANTHER" id="PTHR43065:SF42">
    <property type="entry name" value="TWO-COMPONENT SENSOR PPRA"/>
    <property type="match status" value="1"/>
</dbReference>
<dbReference type="AlphaFoldDB" id="A0A1Y0EQL4"/>
<feature type="domain" description="PAS" evidence="7">
    <location>
        <begin position="154"/>
        <end position="224"/>
    </location>
</feature>
<dbReference type="OrthoDB" id="8929028at2"/>
<dbReference type="SMART" id="SM00448">
    <property type="entry name" value="REC"/>
    <property type="match status" value="1"/>
</dbReference>
<dbReference type="CDD" id="cd00130">
    <property type="entry name" value="PAS"/>
    <property type="match status" value="2"/>
</dbReference>
<dbReference type="SUPFAM" id="SSF55874">
    <property type="entry name" value="ATPase domain of HSP90 chaperone/DNA topoisomerase II/histidine kinase"/>
    <property type="match status" value="1"/>
</dbReference>
<dbReference type="SMART" id="SM00387">
    <property type="entry name" value="HATPase_c"/>
    <property type="match status" value="1"/>
</dbReference>
<keyword evidence="3 4" id="KW-0597">Phosphoprotein</keyword>
<evidence type="ECO:0000313" key="9">
    <source>
        <dbReference type="Proteomes" id="UP000196138"/>
    </source>
</evidence>
<dbReference type="Pfam" id="PF00512">
    <property type="entry name" value="HisKA"/>
    <property type="match status" value="1"/>
</dbReference>
<evidence type="ECO:0000259" key="5">
    <source>
        <dbReference type="PROSITE" id="PS50109"/>
    </source>
</evidence>
<comment type="catalytic activity">
    <reaction evidence="1">
        <text>ATP + protein L-histidine = ADP + protein N-phospho-L-histidine.</text>
        <dbReference type="EC" id="2.7.13.3"/>
    </reaction>
</comment>
<gene>
    <name evidence="8" type="ORF">CCO03_15835</name>
</gene>
<sequence length="679" mass="73844">MTEQDWPIRIATTQAGLDLIDQGMSIFDADLRLVGWNRAYTTLLGFPHEMAYFGAPFESFIRYNAERGDYGPGDPREQVYDRVQLAKVFEPHEFERTRPNGTVLRIRGQPLPSLGFITIYTDVTRERNAERTIREQNQKLESRVEARTAALVRSERRMRLIMDSIPAMVAYIDPLGRYEYLNQQYETLFGVSLASNPALNALDIFDMATIRLLRPHLQRALAGETVSCEYELKAKNGLALYVRTTLVPDFSQGQVVGCFALTFDLSEQRRSQTLVARAQKLESLGQLTGGIAHDFNNILTVVIGNQEAIAQHAADDPVVQEYLQPAIRASRRGAELIKGLLSFARRQPLRADHVDVRLLLGQVAQLVRRSLPKRIDLQLGEVDAALPAAAADPSLATAPMTAAANAGPPPPLWAWIDPMLLEQALINLVLNARDAIAAQGHIRLQAGAVQLDEAAAQTLETAPGAYVRMEVRDNGSGMDAATLSQLFDPFFTTKRPGRGTGLGMAMVYGFVKQSGGAIDVSSTPGEGTRVSLWVPASEAPEPDEGPEPAPAPVHTGLALLVDDDAEVRGVVRRQLRELGYAVVEAGSADEALSLLAKLSEVRLLLSDVVMPGTLDGRDVAARARASGRVASVVLMSAYAPGAVGMRGVPTLTKPFTRAELLAAIERGHDEHAEQSGRAG</sequence>
<dbReference type="PRINTS" id="PR00344">
    <property type="entry name" value="BCTRLSENSOR"/>
</dbReference>
<dbReference type="CDD" id="cd00082">
    <property type="entry name" value="HisKA"/>
    <property type="match status" value="1"/>
</dbReference>
<dbReference type="GO" id="GO:0000155">
    <property type="term" value="F:phosphorelay sensor kinase activity"/>
    <property type="evidence" value="ECO:0007669"/>
    <property type="project" value="InterPro"/>
</dbReference>
<evidence type="ECO:0000259" key="6">
    <source>
        <dbReference type="PROSITE" id="PS50110"/>
    </source>
</evidence>
<dbReference type="InterPro" id="IPR005467">
    <property type="entry name" value="His_kinase_dom"/>
</dbReference>
<dbReference type="InterPro" id="IPR013656">
    <property type="entry name" value="PAS_4"/>
</dbReference>
<evidence type="ECO:0000313" key="8">
    <source>
        <dbReference type="EMBL" id="ARU05945.1"/>
    </source>
</evidence>
<dbReference type="EC" id="2.7.13.3" evidence="2"/>
<name>A0A1Y0EQL4_9BURK</name>
<dbReference type="SMART" id="SM00091">
    <property type="entry name" value="PAS"/>
    <property type="match status" value="2"/>
</dbReference>
<dbReference type="KEGG" id="cser:CCO03_15835"/>
<dbReference type="EMBL" id="CP021455">
    <property type="protein sequence ID" value="ARU05945.1"/>
    <property type="molecule type" value="Genomic_DNA"/>
</dbReference>
<dbReference type="Pfam" id="PF00072">
    <property type="entry name" value="Response_reg"/>
    <property type="match status" value="1"/>
</dbReference>
<dbReference type="Gene3D" id="3.30.565.10">
    <property type="entry name" value="Histidine kinase-like ATPase, C-terminal domain"/>
    <property type="match status" value="1"/>
</dbReference>
<dbReference type="SUPFAM" id="SSF55785">
    <property type="entry name" value="PYP-like sensor domain (PAS domain)"/>
    <property type="match status" value="2"/>
</dbReference>
<dbReference type="Gene3D" id="3.40.50.2300">
    <property type="match status" value="1"/>
</dbReference>
<dbReference type="PROSITE" id="PS50110">
    <property type="entry name" value="RESPONSE_REGULATORY"/>
    <property type="match status" value="1"/>
</dbReference>
<dbReference type="InterPro" id="IPR036097">
    <property type="entry name" value="HisK_dim/P_sf"/>
</dbReference>
<dbReference type="InterPro" id="IPR004358">
    <property type="entry name" value="Sig_transdc_His_kin-like_C"/>
</dbReference>
<dbReference type="InterPro" id="IPR001789">
    <property type="entry name" value="Sig_transdc_resp-reg_receiver"/>
</dbReference>
<dbReference type="PROSITE" id="PS50112">
    <property type="entry name" value="PAS"/>
    <property type="match status" value="1"/>
</dbReference>
<evidence type="ECO:0000256" key="1">
    <source>
        <dbReference type="ARBA" id="ARBA00000085"/>
    </source>
</evidence>
<dbReference type="InterPro" id="IPR003661">
    <property type="entry name" value="HisK_dim/P_dom"/>
</dbReference>
<dbReference type="NCBIfam" id="TIGR00229">
    <property type="entry name" value="sensory_box"/>
    <property type="match status" value="1"/>
</dbReference>
<evidence type="ECO:0000256" key="3">
    <source>
        <dbReference type="ARBA" id="ARBA00022553"/>
    </source>
</evidence>
<evidence type="ECO:0000256" key="4">
    <source>
        <dbReference type="PROSITE-ProRule" id="PRU00169"/>
    </source>
</evidence>
<dbReference type="InterPro" id="IPR000014">
    <property type="entry name" value="PAS"/>
</dbReference>
<dbReference type="PROSITE" id="PS50109">
    <property type="entry name" value="HIS_KIN"/>
    <property type="match status" value="1"/>
</dbReference>
<proteinExistence type="predicted"/>
<evidence type="ECO:0000256" key="2">
    <source>
        <dbReference type="ARBA" id="ARBA00012438"/>
    </source>
</evidence>
<protein>
    <recommendedName>
        <fullName evidence="2">histidine kinase</fullName>
        <ecNumber evidence="2">2.7.13.3</ecNumber>
    </recommendedName>
</protein>
<dbReference type="SUPFAM" id="SSF52172">
    <property type="entry name" value="CheY-like"/>
    <property type="match status" value="1"/>
</dbReference>
<dbReference type="Pfam" id="PF02518">
    <property type="entry name" value="HATPase_c"/>
    <property type="match status" value="1"/>
</dbReference>
<feature type="domain" description="Response regulatory" evidence="6">
    <location>
        <begin position="557"/>
        <end position="668"/>
    </location>
</feature>
<dbReference type="PANTHER" id="PTHR43065">
    <property type="entry name" value="SENSOR HISTIDINE KINASE"/>
    <property type="match status" value="1"/>
</dbReference>
<dbReference type="Pfam" id="PF08448">
    <property type="entry name" value="PAS_4"/>
    <property type="match status" value="1"/>
</dbReference>
<reference evidence="8 9" key="1">
    <citation type="submission" date="2017-05" db="EMBL/GenBank/DDBJ databases">
        <authorList>
            <person name="Song R."/>
            <person name="Chenine A.L."/>
            <person name="Ruprecht R.M."/>
        </authorList>
    </citation>
    <scope>NUCLEOTIDE SEQUENCE [LARGE SCALE GENOMIC DNA]</scope>
    <source>
        <strain evidence="8 9">DSM 26136</strain>
    </source>
</reference>
<dbReference type="InterPro" id="IPR003594">
    <property type="entry name" value="HATPase_dom"/>
</dbReference>
<accession>A0A1Y0EQL4</accession>
<dbReference type="SUPFAM" id="SSF47384">
    <property type="entry name" value="Homodimeric domain of signal transducing histidine kinase"/>
    <property type="match status" value="1"/>
</dbReference>
<dbReference type="Gene3D" id="3.30.450.20">
    <property type="entry name" value="PAS domain"/>
    <property type="match status" value="2"/>
</dbReference>
<dbReference type="SMART" id="SM00388">
    <property type="entry name" value="HisKA"/>
    <property type="match status" value="1"/>
</dbReference>
<dbReference type="InterPro" id="IPR035965">
    <property type="entry name" value="PAS-like_dom_sf"/>
</dbReference>
<organism evidence="8 9">
    <name type="scientific">Comamonas serinivorans</name>
    <dbReference type="NCBI Taxonomy" id="1082851"/>
    <lineage>
        <taxon>Bacteria</taxon>
        <taxon>Pseudomonadati</taxon>
        <taxon>Pseudomonadota</taxon>
        <taxon>Betaproteobacteria</taxon>
        <taxon>Burkholderiales</taxon>
        <taxon>Comamonadaceae</taxon>
        <taxon>Comamonas</taxon>
    </lineage>
</organism>
<keyword evidence="9" id="KW-1185">Reference proteome</keyword>
<dbReference type="Proteomes" id="UP000196138">
    <property type="component" value="Chromosome"/>
</dbReference>
<dbReference type="InterPro" id="IPR036890">
    <property type="entry name" value="HATPase_C_sf"/>
</dbReference>
<evidence type="ECO:0000259" key="7">
    <source>
        <dbReference type="PROSITE" id="PS50112"/>
    </source>
</evidence>
<feature type="domain" description="Histidine kinase" evidence="5">
    <location>
        <begin position="290"/>
        <end position="538"/>
    </location>
</feature>
<dbReference type="RefSeq" id="WP_087282601.1">
    <property type="nucleotide sequence ID" value="NZ_CP021455.1"/>
</dbReference>
<dbReference type="Pfam" id="PF12860">
    <property type="entry name" value="PAS_7"/>
    <property type="match status" value="1"/>
</dbReference>